<feature type="compositionally biased region" description="Low complexity" evidence="1">
    <location>
        <begin position="240"/>
        <end position="280"/>
    </location>
</feature>
<dbReference type="Proteomes" id="UP000095287">
    <property type="component" value="Unplaced"/>
</dbReference>
<evidence type="ECO:0000313" key="3">
    <source>
        <dbReference type="WBParaSite" id="L893_g26929.t1"/>
    </source>
</evidence>
<protein>
    <submittedName>
        <fullName evidence="3">VASt domain-containing protein</fullName>
    </submittedName>
</protein>
<dbReference type="WBParaSite" id="L893_g26929.t1">
    <property type="protein sequence ID" value="L893_g26929.t1"/>
    <property type="gene ID" value="L893_g26929"/>
</dbReference>
<dbReference type="AlphaFoldDB" id="A0A1I7ZJX7"/>
<accession>A0A1I7ZJX7</accession>
<evidence type="ECO:0000313" key="2">
    <source>
        <dbReference type="Proteomes" id="UP000095287"/>
    </source>
</evidence>
<organism evidence="2 3">
    <name type="scientific">Steinernema glaseri</name>
    <dbReference type="NCBI Taxonomy" id="37863"/>
    <lineage>
        <taxon>Eukaryota</taxon>
        <taxon>Metazoa</taxon>
        <taxon>Ecdysozoa</taxon>
        <taxon>Nematoda</taxon>
        <taxon>Chromadorea</taxon>
        <taxon>Rhabditida</taxon>
        <taxon>Tylenchina</taxon>
        <taxon>Panagrolaimomorpha</taxon>
        <taxon>Strongyloidoidea</taxon>
        <taxon>Steinernematidae</taxon>
        <taxon>Steinernema</taxon>
    </lineage>
</organism>
<evidence type="ECO:0000256" key="1">
    <source>
        <dbReference type="SAM" id="MobiDB-lite"/>
    </source>
</evidence>
<name>A0A1I7ZJX7_9BILA</name>
<reference evidence="3" key="1">
    <citation type="submission" date="2016-11" db="UniProtKB">
        <authorList>
            <consortium name="WormBaseParasite"/>
        </authorList>
    </citation>
    <scope>IDENTIFICATION</scope>
</reference>
<keyword evidence="2" id="KW-1185">Reference proteome</keyword>
<feature type="region of interest" description="Disordered" evidence="1">
    <location>
        <begin position="240"/>
        <end position="283"/>
    </location>
</feature>
<sequence>MDVCVWTSRCAHSEILIYPIKAPFPSHEYSLATFYLVIALIALDLLSQRSIYRVGCHCPMRPLVLLFLLFAFSLGREIPEFDDELLGRLVVSKKKFPFLTPKHALDQAHVYPTDKQLNDIKKAVGGPKKFALRVRRSLNDSGDDGFPQDPTAAFGWFENFQKFLGKFLKFEFSYEVLNSTIIDPKSLPFDKINSDAYFKAMVIDKELMKPYLENEFTPRIMTRTQAAPWYITRLRVCASRTPTTSDSPPTTTTLSFTTSSTSTSSNPAGSFFSSESPRPRSNADLLQYDKNTGGTMVYYKVTCMRVKDSYYIGLSTYDNNFVLHDIEHVDVVQSGWKFLFFGKSKTKIERWFEKRYVTLNDLKQLLDFIMRDFAERIRLEYRQYLEAANIPTPT</sequence>
<proteinExistence type="predicted"/>